<comment type="caution">
    <text evidence="1">The sequence shown here is derived from an EMBL/GenBank/DDBJ whole genome shotgun (WGS) entry which is preliminary data.</text>
</comment>
<feature type="non-terminal residue" evidence="1">
    <location>
        <position position="258"/>
    </location>
</feature>
<protein>
    <submittedName>
        <fullName evidence="1">Uncharacterized protein</fullName>
    </submittedName>
</protein>
<evidence type="ECO:0000313" key="2">
    <source>
        <dbReference type="Proteomes" id="UP000283383"/>
    </source>
</evidence>
<evidence type="ECO:0000313" key="1">
    <source>
        <dbReference type="EMBL" id="RKF63974.1"/>
    </source>
</evidence>
<dbReference type="Proteomes" id="UP000283383">
    <property type="component" value="Unassembled WGS sequence"/>
</dbReference>
<proteinExistence type="predicted"/>
<dbReference type="EMBL" id="MCBQ01013579">
    <property type="protein sequence ID" value="RKF63974.1"/>
    <property type="molecule type" value="Genomic_DNA"/>
</dbReference>
<organism evidence="1 2">
    <name type="scientific">Golovinomyces cichoracearum</name>
    <dbReference type="NCBI Taxonomy" id="62708"/>
    <lineage>
        <taxon>Eukaryota</taxon>
        <taxon>Fungi</taxon>
        <taxon>Dikarya</taxon>
        <taxon>Ascomycota</taxon>
        <taxon>Pezizomycotina</taxon>
        <taxon>Leotiomycetes</taxon>
        <taxon>Erysiphales</taxon>
        <taxon>Erysiphaceae</taxon>
        <taxon>Golovinomyces</taxon>
    </lineage>
</organism>
<reference evidence="1 2" key="1">
    <citation type="journal article" date="2018" name="BMC Genomics">
        <title>Comparative genome analyses reveal sequence features reflecting distinct modes of host-adaptation between dicot and monocot powdery mildew.</title>
        <authorList>
            <person name="Wu Y."/>
            <person name="Ma X."/>
            <person name="Pan Z."/>
            <person name="Kale S.D."/>
            <person name="Song Y."/>
            <person name="King H."/>
            <person name="Zhang Q."/>
            <person name="Presley C."/>
            <person name="Deng X."/>
            <person name="Wei C.I."/>
            <person name="Xiao S."/>
        </authorList>
    </citation>
    <scope>NUCLEOTIDE SEQUENCE [LARGE SCALE GENOMIC DNA]</scope>
    <source>
        <strain evidence="1">UMSG3</strain>
    </source>
</reference>
<gene>
    <name evidence="1" type="ORF">GcM3_135019</name>
</gene>
<accession>A0A420I2R0</accession>
<sequence length="258" mass="30016">MESLYNSLVYTYKGWATEYAQTEDSRSWVLEKFEDEKCLAVFGRTGLYSSIVIKENDNVRVRTQLEYMRISNDDFFMEPLLSLAEGCTDTLEFLFPDPSQDKMPVPICMSFYESKNIMFKIPLCMLCLHEDKTKVYVSALVIKRVIDDLSYKDIPCHYSGMRRGIPFNSLTLTDRCMNSALELLDKLPKRKFIKDCIPMYTEGFREYVEIDAIVTMCIVPVRGRASSDFGNDFVFLHGKRKLYVYVHSVAPPQRNCYE</sequence>
<dbReference type="AlphaFoldDB" id="A0A420I2R0"/>
<keyword evidence="2" id="KW-1185">Reference proteome</keyword>
<name>A0A420I2R0_9PEZI</name>